<dbReference type="PANTHER" id="PTHR48025:SF1">
    <property type="entry name" value="RRM DOMAIN-CONTAINING PROTEIN"/>
    <property type="match status" value="1"/>
</dbReference>
<keyword evidence="6" id="KW-1185">Reference proteome</keyword>
<evidence type="ECO:0000313" key="6">
    <source>
        <dbReference type="Proteomes" id="UP000800040"/>
    </source>
</evidence>
<accession>A0A6A5KC09</accession>
<sequence length="339" mass="38834">MAVPRVLSRGRCFLHRSTPSPVRVCLSAVPSPRTPLSKRHFTSSVPVWEDIVQTPSRGPEIALSDARVPQTERNASSICLFKLPKRMTKSELQELVQSKGFNIKETLLRLDRFTFHSDTRCVMQLGSKEEATEAVRQLNETELHGHTINVMPVKEDFYWEDTTFMSQDTIEANRYFYDKGNGAYEGLRPLLEGRRVMLAVQTPGWTSDIVSVQTNNARRIIKEYIGKYGIEALGFMRPFFGDRKQQPRMLCFIDFTTKEGTEKAIEDLHETEIEGRPVWLTLSEPAPWRLYQFAKVAPQLIADLQEKGVFSKEMHEDRFANPLPKKPSKKPSKKVSEEA</sequence>
<dbReference type="Proteomes" id="UP000800040">
    <property type="component" value="Unassembled WGS sequence"/>
</dbReference>
<dbReference type="OrthoDB" id="272703at2759"/>
<evidence type="ECO:0000256" key="2">
    <source>
        <dbReference type="PROSITE-ProRule" id="PRU00176"/>
    </source>
</evidence>
<dbReference type="InterPro" id="IPR035979">
    <property type="entry name" value="RBD_domain_sf"/>
</dbReference>
<dbReference type="InterPro" id="IPR012677">
    <property type="entry name" value="Nucleotide-bd_a/b_plait_sf"/>
</dbReference>
<keyword evidence="1 2" id="KW-0694">RNA-binding</keyword>
<name>A0A6A5KC09_9PLEO</name>
<dbReference type="GO" id="GO:0003729">
    <property type="term" value="F:mRNA binding"/>
    <property type="evidence" value="ECO:0007669"/>
    <property type="project" value="TreeGrafter"/>
</dbReference>
<proteinExistence type="predicted"/>
<evidence type="ECO:0000256" key="3">
    <source>
        <dbReference type="SAM" id="MobiDB-lite"/>
    </source>
</evidence>
<dbReference type="PROSITE" id="PS50102">
    <property type="entry name" value="RRM"/>
    <property type="match status" value="1"/>
</dbReference>
<dbReference type="PANTHER" id="PTHR48025">
    <property type="entry name" value="OS02G0815200 PROTEIN"/>
    <property type="match status" value="1"/>
</dbReference>
<dbReference type="CDD" id="cd00590">
    <property type="entry name" value="RRM_SF"/>
    <property type="match status" value="1"/>
</dbReference>
<organism evidence="5 6">
    <name type="scientific">Decorospora gaudefroyi</name>
    <dbReference type="NCBI Taxonomy" id="184978"/>
    <lineage>
        <taxon>Eukaryota</taxon>
        <taxon>Fungi</taxon>
        <taxon>Dikarya</taxon>
        <taxon>Ascomycota</taxon>
        <taxon>Pezizomycotina</taxon>
        <taxon>Dothideomycetes</taxon>
        <taxon>Pleosporomycetidae</taxon>
        <taxon>Pleosporales</taxon>
        <taxon>Pleosporineae</taxon>
        <taxon>Pleosporaceae</taxon>
        <taxon>Decorospora</taxon>
    </lineage>
</organism>
<reference evidence="5" key="1">
    <citation type="submission" date="2020-01" db="EMBL/GenBank/DDBJ databases">
        <authorList>
            <consortium name="DOE Joint Genome Institute"/>
            <person name="Haridas S."/>
            <person name="Albert R."/>
            <person name="Binder M."/>
            <person name="Bloem J."/>
            <person name="Labutti K."/>
            <person name="Salamov A."/>
            <person name="Andreopoulos B."/>
            <person name="Baker S.E."/>
            <person name="Barry K."/>
            <person name="Bills G."/>
            <person name="Bluhm B.H."/>
            <person name="Cannon C."/>
            <person name="Castanera R."/>
            <person name="Culley D.E."/>
            <person name="Daum C."/>
            <person name="Ezra D."/>
            <person name="Gonzalez J.B."/>
            <person name="Henrissat B."/>
            <person name="Kuo A."/>
            <person name="Liang C."/>
            <person name="Lipzen A."/>
            <person name="Lutzoni F."/>
            <person name="Magnuson J."/>
            <person name="Mondo S."/>
            <person name="Nolan M."/>
            <person name="Ohm R."/>
            <person name="Pangilinan J."/>
            <person name="Park H.-J."/>
            <person name="Ramirez L."/>
            <person name="Alfaro M."/>
            <person name="Sun H."/>
            <person name="Tritt A."/>
            <person name="Yoshinaga Y."/>
            <person name="Zwiers L.-H."/>
            <person name="Turgeon B.G."/>
            <person name="Goodwin S.B."/>
            <person name="Spatafora J.W."/>
            <person name="Crous P.W."/>
            <person name="Grigoriev I.V."/>
        </authorList>
    </citation>
    <scope>NUCLEOTIDE SEQUENCE</scope>
    <source>
        <strain evidence="5">P77</strain>
    </source>
</reference>
<dbReference type="Gene3D" id="3.30.70.330">
    <property type="match status" value="2"/>
</dbReference>
<feature type="domain" description="RRM" evidence="4">
    <location>
        <begin position="76"/>
        <end position="155"/>
    </location>
</feature>
<dbReference type="SMART" id="SM00360">
    <property type="entry name" value="RRM"/>
    <property type="match status" value="2"/>
</dbReference>
<dbReference type="SUPFAM" id="SSF54928">
    <property type="entry name" value="RNA-binding domain, RBD"/>
    <property type="match status" value="1"/>
</dbReference>
<evidence type="ECO:0000313" key="5">
    <source>
        <dbReference type="EMBL" id="KAF1833356.1"/>
    </source>
</evidence>
<dbReference type="AlphaFoldDB" id="A0A6A5KC09"/>
<dbReference type="Pfam" id="PF00076">
    <property type="entry name" value="RRM_1"/>
    <property type="match status" value="2"/>
</dbReference>
<dbReference type="InterPro" id="IPR000504">
    <property type="entry name" value="RRM_dom"/>
</dbReference>
<dbReference type="InterPro" id="IPR050502">
    <property type="entry name" value="Euk_RNA-bind_prot"/>
</dbReference>
<gene>
    <name evidence="5" type="ORF">BDW02DRAFT_570137</name>
</gene>
<dbReference type="EMBL" id="ML975320">
    <property type="protein sequence ID" value="KAF1833356.1"/>
    <property type="molecule type" value="Genomic_DNA"/>
</dbReference>
<evidence type="ECO:0000256" key="1">
    <source>
        <dbReference type="ARBA" id="ARBA00022884"/>
    </source>
</evidence>
<feature type="region of interest" description="Disordered" evidence="3">
    <location>
        <begin position="315"/>
        <end position="339"/>
    </location>
</feature>
<protein>
    <recommendedName>
        <fullName evidence="4">RRM domain-containing protein</fullName>
    </recommendedName>
</protein>
<evidence type="ECO:0000259" key="4">
    <source>
        <dbReference type="PROSITE" id="PS50102"/>
    </source>
</evidence>